<gene>
    <name evidence="9" type="ORF">NESM_000808200</name>
</gene>
<feature type="transmembrane region" description="Helical" evidence="8">
    <location>
        <begin position="451"/>
        <end position="472"/>
    </location>
</feature>
<dbReference type="PANTHER" id="PTHR31585">
    <property type="entry name" value="FOLATE-BIOPTERIN TRANSPORTER 1, CHLOROPLASTIC"/>
    <property type="match status" value="1"/>
</dbReference>
<evidence type="ECO:0000256" key="4">
    <source>
        <dbReference type="ARBA" id="ARBA00022692"/>
    </source>
</evidence>
<evidence type="ECO:0000256" key="8">
    <source>
        <dbReference type="SAM" id="Phobius"/>
    </source>
</evidence>
<keyword evidence="10" id="KW-1185">Reference proteome</keyword>
<organism evidence="9 10">
    <name type="scientific">Novymonas esmeraldas</name>
    <dbReference type="NCBI Taxonomy" id="1808958"/>
    <lineage>
        <taxon>Eukaryota</taxon>
        <taxon>Discoba</taxon>
        <taxon>Euglenozoa</taxon>
        <taxon>Kinetoplastea</taxon>
        <taxon>Metakinetoplastina</taxon>
        <taxon>Trypanosomatida</taxon>
        <taxon>Trypanosomatidae</taxon>
        <taxon>Novymonas</taxon>
    </lineage>
</organism>
<dbReference type="Proteomes" id="UP001430356">
    <property type="component" value="Unassembled WGS sequence"/>
</dbReference>
<comment type="similarity">
    <text evidence="2">Belongs to the major facilitator superfamily. Folate-biopterin transporter (TC 2.A.71) family.</text>
</comment>
<feature type="transmembrane region" description="Helical" evidence="8">
    <location>
        <begin position="184"/>
        <end position="206"/>
    </location>
</feature>
<feature type="transmembrane region" description="Helical" evidence="8">
    <location>
        <begin position="341"/>
        <end position="359"/>
    </location>
</feature>
<dbReference type="InterPro" id="IPR039309">
    <property type="entry name" value="BT1"/>
</dbReference>
<feature type="transmembrane region" description="Helical" evidence="8">
    <location>
        <begin position="261"/>
        <end position="281"/>
    </location>
</feature>
<proteinExistence type="inferred from homology"/>
<dbReference type="PANTHER" id="PTHR31585:SF0">
    <property type="entry name" value="FOLATE-BIOPTERIN TRANSPORTER 1, CHLOROPLASTIC"/>
    <property type="match status" value="1"/>
</dbReference>
<dbReference type="SUPFAM" id="SSF103473">
    <property type="entry name" value="MFS general substrate transporter"/>
    <property type="match status" value="1"/>
</dbReference>
<dbReference type="GO" id="GO:0016020">
    <property type="term" value="C:membrane"/>
    <property type="evidence" value="ECO:0007669"/>
    <property type="project" value="UniProtKB-SubCell"/>
</dbReference>
<accession>A0AAW0F015</accession>
<feature type="compositionally biased region" description="Low complexity" evidence="7">
    <location>
        <begin position="24"/>
        <end position="43"/>
    </location>
</feature>
<feature type="compositionally biased region" description="Pro residues" evidence="7">
    <location>
        <begin position="63"/>
        <end position="76"/>
    </location>
</feature>
<feature type="compositionally biased region" description="Polar residues" evidence="7">
    <location>
        <begin position="1"/>
        <end position="22"/>
    </location>
</feature>
<evidence type="ECO:0000256" key="5">
    <source>
        <dbReference type="ARBA" id="ARBA00022989"/>
    </source>
</evidence>
<name>A0AAW0F015_9TRYP</name>
<evidence type="ECO:0000256" key="6">
    <source>
        <dbReference type="ARBA" id="ARBA00023136"/>
    </source>
</evidence>
<feature type="transmembrane region" description="Helical" evidence="8">
    <location>
        <begin position="492"/>
        <end position="514"/>
    </location>
</feature>
<comment type="caution">
    <text evidence="9">The sequence shown here is derived from an EMBL/GenBank/DDBJ whole genome shotgun (WGS) entry which is preliminary data.</text>
</comment>
<protein>
    <submittedName>
        <fullName evidence="9">BT1 family</fullName>
    </submittedName>
</protein>
<feature type="transmembrane region" description="Helical" evidence="8">
    <location>
        <begin position="379"/>
        <end position="399"/>
    </location>
</feature>
<evidence type="ECO:0000313" key="10">
    <source>
        <dbReference type="Proteomes" id="UP001430356"/>
    </source>
</evidence>
<reference evidence="9 10" key="1">
    <citation type="journal article" date="2021" name="MBio">
        <title>A New Model Trypanosomatid, Novymonas esmeraldas: Genomic Perception of Its 'Candidatus Pandoraea novymonadis' Endosymbiont.</title>
        <authorList>
            <person name="Zakharova A."/>
            <person name="Saura A."/>
            <person name="Butenko A."/>
            <person name="Podesvova L."/>
            <person name="Warmusova S."/>
            <person name="Kostygov A.Y."/>
            <person name="Nenarokova A."/>
            <person name="Lukes J."/>
            <person name="Opperdoes F.R."/>
            <person name="Yurchenko V."/>
        </authorList>
    </citation>
    <scope>NUCLEOTIDE SEQUENCE [LARGE SCALE GENOMIC DNA]</scope>
    <source>
        <strain evidence="9 10">E262AT.01</strain>
    </source>
</reference>
<feature type="transmembrane region" description="Helical" evidence="8">
    <location>
        <begin position="151"/>
        <end position="177"/>
    </location>
</feature>
<feature type="transmembrane region" description="Helical" evidence="8">
    <location>
        <begin position="526"/>
        <end position="548"/>
    </location>
</feature>
<evidence type="ECO:0000256" key="2">
    <source>
        <dbReference type="ARBA" id="ARBA00007015"/>
    </source>
</evidence>
<feature type="transmembrane region" description="Helical" evidence="8">
    <location>
        <begin position="287"/>
        <end position="309"/>
    </location>
</feature>
<keyword evidence="3" id="KW-0813">Transport</keyword>
<dbReference type="Pfam" id="PF03092">
    <property type="entry name" value="BT1"/>
    <property type="match status" value="1"/>
</dbReference>
<evidence type="ECO:0000256" key="3">
    <source>
        <dbReference type="ARBA" id="ARBA00022448"/>
    </source>
</evidence>
<evidence type="ECO:0000256" key="7">
    <source>
        <dbReference type="SAM" id="MobiDB-lite"/>
    </source>
</evidence>
<feature type="transmembrane region" description="Helical" evidence="8">
    <location>
        <begin position="419"/>
        <end position="445"/>
    </location>
</feature>
<comment type="subcellular location">
    <subcellularLocation>
        <location evidence="1">Membrane</location>
        <topology evidence="1">Multi-pass membrane protein</topology>
    </subcellularLocation>
</comment>
<feature type="transmembrane region" description="Helical" evidence="8">
    <location>
        <begin position="116"/>
        <end position="139"/>
    </location>
</feature>
<sequence>MHAYTTNGLVTSSVDGENNTESLPRVAPSSSVAPRSAPTAVVPQRDSVMGLREAAPVPSSVPLMPPPPSLGTPPFPDDGGAEEDVAAAASTDVSALLRTNGGDTAPAFCVPSIPRAVMVLLVLSALVQGFSASVVAIFMNRELALQPAEVAAYWAYVGSTVWCQPLLGYVSDAVVVLGEKRRPLLLAASVGNAALYIVYGLCVAATRTFGRFVALSMLSQLCTMCLYIPLNGLVVEVGRHDAETAEESNARMSAIMAKTMLWRSAGSLVGAVLHTALVVWLPVRVLLGVTGLLYLALVPAALAAPRVLFLRAAAPTGNWYTRVVQAGRLVWRGLDVRDMRSDGVCFLLVLLFVFAYTMMPDAGSVYYSYLYVTFAFPNWFYSMNGCVGHLGSIAGAYVYSCWMERRAVQETRGGARTSLFFIFSIGSAAWAVGYVTNLLLCTGVVTDTLRIPAALYVPVDTFATSLLARFAFMPTLAMAAEHAPKHLEATTFEVFSVASMGGGIVSSLLTSTIARGLHITREDYTHLWALVLVSVAAKLAPIPLAYLLPERRPSRGGGSACVGALGSGGAAAHVDSALLSDDGEVGHKRTAAREGPLHVGTAAEQGWCGRQGDTAPTTATR</sequence>
<evidence type="ECO:0000256" key="1">
    <source>
        <dbReference type="ARBA" id="ARBA00004141"/>
    </source>
</evidence>
<feature type="region of interest" description="Disordered" evidence="7">
    <location>
        <begin position="1"/>
        <end position="82"/>
    </location>
</feature>
<keyword evidence="4 8" id="KW-0812">Transmembrane</keyword>
<feature type="transmembrane region" description="Helical" evidence="8">
    <location>
        <begin position="212"/>
        <end position="230"/>
    </location>
</feature>
<dbReference type="InterPro" id="IPR036259">
    <property type="entry name" value="MFS_trans_sf"/>
</dbReference>
<keyword evidence="5 8" id="KW-1133">Transmembrane helix</keyword>
<dbReference type="EMBL" id="JAECZO010000153">
    <property type="protein sequence ID" value="KAK7198479.1"/>
    <property type="molecule type" value="Genomic_DNA"/>
</dbReference>
<dbReference type="AlphaFoldDB" id="A0AAW0F015"/>
<keyword evidence="6 8" id="KW-0472">Membrane</keyword>
<evidence type="ECO:0000313" key="9">
    <source>
        <dbReference type="EMBL" id="KAK7198479.1"/>
    </source>
</evidence>